<name>A0A1M5C0L0_9BURK</name>
<protein>
    <recommendedName>
        <fullName evidence="4">Porin</fullName>
    </recommendedName>
</protein>
<feature type="signal peptide" evidence="1">
    <location>
        <begin position="1"/>
        <end position="27"/>
    </location>
</feature>
<dbReference type="AlphaFoldDB" id="A0A1M5C0L0"/>
<proteinExistence type="predicted"/>
<feature type="chain" id="PRO_5013381993" description="Porin" evidence="1">
    <location>
        <begin position="28"/>
        <end position="65"/>
    </location>
</feature>
<evidence type="ECO:0000256" key="1">
    <source>
        <dbReference type="SAM" id="SignalP"/>
    </source>
</evidence>
<gene>
    <name evidence="2" type="ORF">SAMN02745117_02038</name>
</gene>
<sequence length="65" mass="6809">MKKEKYLSMIPPALLVTAMVASPAVWANVTLYGVADVGLFSTQQKIAGVQERTTGLVSGGQAASR</sequence>
<evidence type="ECO:0000313" key="2">
    <source>
        <dbReference type="EMBL" id="SHF48269.1"/>
    </source>
</evidence>
<accession>A0A1M5C0L0</accession>
<dbReference type="EMBL" id="FQUZ01000024">
    <property type="protein sequence ID" value="SHF48269.1"/>
    <property type="molecule type" value="Genomic_DNA"/>
</dbReference>
<organism evidence="2 3">
    <name type="scientific">Lampropedia hyalina DSM 16112</name>
    <dbReference type="NCBI Taxonomy" id="1122156"/>
    <lineage>
        <taxon>Bacteria</taxon>
        <taxon>Pseudomonadati</taxon>
        <taxon>Pseudomonadota</taxon>
        <taxon>Betaproteobacteria</taxon>
        <taxon>Burkholderiales</taxon>
        <taxon>Comamonadaceae</taxon>
        <taxon>Lampropedia</taxon>
    </lineage>
</organism>
<keyword evidence="1" id="KW-0732">Signal</keyword>
<keyword evidence="3" id="KW-1185">Reference proteome</keyword>
<evidence type="ECO:0008006" key="4">
    <source>
        <dbReference type="Google" id="ProtNLM"/>
    </source>
</evidence>
<evidence type="ECO:0000313" key="3">
    <source>
        <dbReference type="Proteomes" id="UP000184327"/>
    </source>
</evidence>
<dbReference type="Proteomes" id="UP000184327">
    <property type="component" value="Unassembled WGS sequence"/>
</dbReference>
<reference evidence="2 3" key="1">
    <citation type="submission" date="2016-11" db="EMBL/GenBank/DDBJ databases">
        <authorList>
            <person name="Jaros S."/>
            <person name="Januszkiewicz K."/>
            <person name="Wedrychowicz H."/>
        </authorList>
    </citation>
    <scope>NUCLEOTIDE SEQUENCE [LARGE SCALE GENOMIC DNA]</scope>
    <source>
        <strain evidence="2 3">DSM 16112</strain>
    </source>
</reference>